<reference evidence="1" key="2">
    <citation type="journal article" date="2021" name="Genome Biol. Evol.">
        <title>Developing a high-quality reference genome for a parasitic bivalve with doubly uniparental inheritance (Bivalvia: Unionida).</title>
        <authorList>
            <person name="Smith C.H."/>
        </authorList>
    </citation>
    <scope>NUCLEOTIDE SEQUENCE</scope>
    <source>
        <strain evidence="1">CHS0354</strain>
        <tissue evidence="1">Mantle</tissue>
    </source>
</reference>
<sequence>MIQFACIRTKMSGVSKCSKVRRSERGKKVWRSKDRIGKQERIKVARRIDEEERSRRSRTYEWIDDPMKNSYSRKQRFV</sequence>
<keyword evidence="2" id="KW-1185">Reference proteome</keyword>
<protein>
    <submittedName>
        <fullName evidence="1">Uncharacterized protein</fullName>
    </submittedName>
</protein>
<dbReference type="Proteomes" id="UP001195483">
    <property type="component" value="Unassembled WGS sequence"/>
</dbReference>
<evidence type="ECO:0000313" key="2">
    <source>
        <dbReference type="Proteomes" id="UP001195483"/>
    </source>
</evidence>
<reference evidence="1" key="3">
    <citation type="submission" date="2023-05" db="EMBL/GenBank/DDBJ databases">
        <authorList>
            <person name="Smith C.H."/>
        </authorList>
    </citation>
    <scope>NUCLEOTIDE SEQUENCE</scope>
    <source>
        <strain evidence="1">CHS0354</strain>
        <tissue evidence="1">Mantle</tissue>
    </source>
</reference>
<reference evidence="1" key="1">
    <citation type="journal article" date="2021" name="Genome Biol. Evol.">
        <title>A High-Quality Reference Genome for a Parasitic Bivalve with Doubly Uniparental Inheritance (Bivalvia: Unionida).</title>
        <authorList>
            <person name="Smith C.H."/>
        </authorList>
    </citation>
    <scope>NUCLEOTIDE SEQUENCE</scope>
    <source>
        <strain evidence="1">CHS0354</strain>
    </source>
</reference>
<accession>A0AAE0S424</accession>
<comment type="caution">
    <text evidence="1">The sequence shown here is derived from an EMBL/GenBank/DDBJ whole genome shotgun (WGS) entry which is preliminary data.</text>
</comment>
<evidence type="ECO:0000313" key="1">
    <source>
        <dbReference type="EMBL" id="KAK3584976.1"/>
    </source>
</evidence>
<dbReference type="AlphaFoldDB" id="A0AAE0S424"/>
<proteinExistence type="predicted"/>
<name>A0AAE0S424_9BIVA</name>
<gene>
    <name evidence="1" type="ORF">CHS0354_009668</name>
</gene>
<dbReference type="EMBL" id="JAEAOA010000616">
    <property type="protein sequence ID" value="KAK3584976.1"/>
    <property type="molecule type" value="Genomic_DNA"/>
</dbReference>
<organism evidence="1 2">
    <name type="scientific">Potamilus streckersoni</name>
    <dbReference type="NCBI Taxonomy" id="2493646"/>
    <lineage>
        <taxon>Eukaryota</taxon>
        <taxon>Metazoa</taxon>
        <taxon>Spiralia</taxon>
        <taxon>Lophotrochozoa</taxon>
        <taxon>Mollusca</taxon>
        <taxon>Bivalvia</taxon>
        <taxon>Autobranchia</taxon>
        <taxon>Heteroconchia</taxon>
        <taxon>Palaeoheterodonta</taxon>
        <taxon>Unionida</taxon>
        <taxon>Unionoidea</taxon>
        <taxon>Unionidae</taxon>
        <taxon>Ambleminae</taxon>
        <taxon>Lampsilini</taxon>
        <taxon>Potamilus</taxon>
    </lineage>
</organism>